<dbReference type="SUPFAM" id="SSF56634">
    <property type="entry name" value="Heme-dependent catalase-like"/>
    <property type="match status" value="1"/>
</dbReference>
<dbReference type="CDD" id="cd08153">
    <property type="entry name" value="srpA_like"/>
    <property type="match status" value="1"/>
</dbReference>
<feature type="binding site" description="axial binding residue" evidence="10">
    <location>
        <position position="319"/>
    </location>
    <ligand>
        <name>heme</name>
        <dbReference type="ChEBI" id="CHEBI:30413"/>
    </ligand>
    <ligandPart>
        <name>Fe</name>
        <dbReference type="ChEBI" id="CHEBI:18248"/>
    </ligandPart>
</feature>
<evidence type="ECO:0000256" key="2">
    <source>
        <dbReference type="ARBA" id="ARBA00005329"/>
    </source>
</evidence>
<dbReference type="InterPro" id="IPR011614">
    <property type="entry name" value="Catalase_core"/>
</dbReference>
<dbReference type="Gene3D" id="1.20.1280.120">
    <property type="match status" value="1"/>
</dbReference>
<evidence type="ECO:0000256" key="9">
    <source>
        <dbReference type="PIRSR" id="PIRSR000296-1"/>
    </source>
</evidence>
<reference evidence="12 13" key="1">
    <citation type="submission" date="2014-12" db="EMBL/GenBank/DDBJ databases">
        <title>16Stimator: statistical estimation of ribosomal gene copy numbers from draft genome assemblies.</title>
        <authorList>
            <person name="Perisin M.A."/>
            <person name="Vetter M."/>
            <person name="Gilbert J.A."/>
            <person name="Bergelson J."/>
        </authorList>
    </citation>
    <scope>NUCLEOTIDE SEQUENCE [LARGE SCALE GENOMIC DNA]</scope>
    <source>
        <strain evidence="12 13">MEDvA23</strain>
    </source>
</reference>
<dbReference type="PANTHER" id="PTHR11465">
    <property type="entry name" value="CATALASE"/>
    <property type="match status" value="1"/>
</dbReference>
<proteinExistence type="inferred from homology"/>
<feature type="domain" description="Catalase core" evidence="11">
    <location>
        <begin position="6"/>
        <end position="341"/>
    </location>
</feature>
<comment type="function">
    <text evidence="8">Has an organic peroxide-dependent peroxidase activity.</text>
</comment>
<accession>A0A0D0MXB5</accession>
<dbReference type="InterPro" id="IPR024168">
    <property type="entry name" value="Catalase_SrpA-type_pred"/>
</dbReference>
<dbReference type="GO" id="GO:0046872">
    <property type="term" value="F:metal ion binding"/>
    <property type="evidence" value="ECO:0007669"/>
    <property type="project" value="UniProtKB-KW"/>
</dbReference>
<sequence>MSVRWAAIIGLVIAAALAFAYAGGWLTPARLTPAKIVDSLAPAGGAIKGYRRNHAKGICFAGSFEANGEAVAISRAPLFKVGTYPVTGRFNLAGPIPTMSDGTGRVRGLSLRIQAPDGQEWRTAMINPPFFPVATPADFYALQRANANKQDPAPAKQFAASHPALRAFGAWASTAPYAESYAQDRFNSLNSFVFTNAQGHDQVARWSFIPTTAMVAVPPEDLKKRDPDFLFQDITERTAAAPQKWKLVLTLANPGDPSADPTQVWPDDRRQIDAGMLVVTRIVPEADGPCRDINFDPTVLPKGIRTSDDPFPAARSAAYALSYDRRTAESEHYPRIQSEGKP</sequence>
<dbReference type="PROSITE" id="PS51402">
    <property type="entry name" value="CATALASE_3"/>
    <property type="match status" value="1"/>
</dbReference>
<dbReference type="GO" id="GO:0042744">
    <property type="term" value="P:hydrogen peroxide catabolic process"/>
    <property type="evidence" value="ECO:0007669"/>
    <property type="project" value="TreeGrafter"/>
</dbReference>
<evidence type="ECO:0000256" key="10">
    <source>
        <dbReference type="PIRSR" id="PIRSR000296-2"/>
    </source>
</evidence>
<dbReference type="Pfam" id="PF00199">
    <property type="entry name" value="Catalase"/>
    <property type="match status" value="1"/>
</dbReference>
<dbReference type="Gene3D" id="2.40.180.10">
    <property type="entry name" value="Catalase core domain"/>
    <property type="match status" value="1"/>
</dbReference>
<keyword evidence="5 8" id="KW-0479">Metal-binding</keyword>
<dbReference type="Proteomes" id="UP000032067">
    <property type="component" value="Unassembled WGS sequence"/>
</dbReference>
<dbReference type="EC" id="1.11.1.-" evidence="8"/>
<evidence type="ECO:0000313" key="12">
    <source>
        <dbReference type="EMBL" id="KIQ35484.1"/>
    </source>
</evidence>
<keyword evidence="6 8" id="KW-0560">Oxidoreductase</keyword>
<dbReference type="SMART" id="SM01060">
    <property type="entry name" value="Catalase"/>
    <property type="match status" value="1"/>
</dbReference>
<evidence type="ECO:0000256" key="4">
    <source>
        <dbReference type="ARBA" id="ARBA00022617"/>
    </source>
</evidence>
<comment type="cofactor">
    <cofactor evidence="8">
        <name>heme</name>
        <dbReference type="ChEBI" id="CHEBI:30413"/>
    </cofactor>
</comment>
<keyword evidence="7 8" id="KW-0408">Iron</keyword>
<gene>
    <name evidence="12" type="ORF">RT97_06205</name>
</gene>
<dbReference type="EMBL" id="JXQQ01000010">
    <property type="protein sequence ID" value="KIQ35484.1"/>
    <property type="molecule type" value="Genomic_DNA"/>
</dbReference>
<evidence type="ECO:0000259" key="11">
    <source>
        <dbReference type="SMART" id="SM01060"/>
    </source>
</evidence>
<evidence type="ECO:0000256" key="1">
    <source>
        <dbReference type="ARBA" id="ARBA00002974"/>
    </source>
</evidence>
<feature type="active site" evidence="9">
    <location>
        <position position="54"/>
    </location>
</feature>
<evidence type="ECO:0000256" key="6">
    <source>
        <dbReference type="ARBA" id="ARBA00023002"/>
    </source>
</evidence>
<evidence type="ECO:0000313" key="13">
    <source>
        <dbReference type="Proteomes" id="UP000032067"/>
    </source>
</evidence>
<comment type="function">
    <text evidence="1">Decomposes hydrogen peroxide into water and oxygen; serves to protect cells from the toxic effects of hydrogen peroxide.</text>
</comment>
<evidence type="ECO:0000256" key="8">
    <source>
        <dbReference type="PIRNR" id="PIRNR000296"/>
    </source>
</evidence>
<evidence type="ECO:0000256" key="3">
    <source>
        <dbReference type="ARBA" id="ARBA00022559"/>
    </source>
</evidence>
<dbReference type="InterPro" id="IPR018028">
    <property type="entry name" value="Catalase"/>
</dbReference>
<dbReference type="PIRSF" id="PIRSF000296">
    <property type="entry name" value="SrpA"/>
    <property type="match status" value="1"/>
</dbReference>
<dbReference type="GO" id="GO:0020037">
    <property type="term" value="F:heme binding"/>
    <property type="evidence" value="ECO:0007669"/>
    <property type="project" value="InterPro"/>
</dbReference>
<evidence type="ECO:0000256" key="7">
    <source>
        <dbReference type="ARBA" id="ARBA00023004"/>
    </source>
</evidence>
<evidence type="ECO:0000256" key="5">
    <source>
        <dbReference type="ARBA" id="ARBA00022723"/>
    </source>
</evidence>
<dbReference type="GO" id="GO:0004096">
    <property type="term" value="F:catalase activity"/>
    <property type="evidence" value="ECO:0007669"/>
    <property type="project" value="InterPro"/>
</dbReference>
<name>A0A0D0MXB5_VARPD</name>
<dbReference type="GO" id="GO:0005737">
    <property type="term" value="C:cytoplasm"/>
    <property type="evidence" value="ECO:0007669"/>
    <property type="project" value="TreeGrafter"/>
</dbReference>
<comment type="caution">
    <text evidence="12">The sequence shown here is derived from an EMBL/GenBank/DDBJ whole genome shotgun (WGS) entry which is preliminary data.</text>
</comment>
<dbReference type="InterPro" id="IPR020835">
    <property type="entry name" value="Catalase_sf"/>
</dbReference>
<dbReference type="AlphaFoldDB" id="A0A0D0MXB5"/>
<keyword evidence="4 8" id="KW-0349">Heme</keyword>
<organism evidence="12 13">
    <name type="scientific">Variovorax paradoxus</name>
    <dbReference type="NCBI Taxonomy" id="34073"/>
    <lineage>
        <taxon>Bacteria</taxon>
        <taxon>Pseudomonadati</taxon>
        <taxon>Pseudomonadota</taxon>
        <taxon>Betaproteobacteria</taxon>
        <taxon>Burkholderiales</taxon>
        <taxon>Comamonadaceae</taxon>
        <taxon>Variovorax</taxon>
    </lineage>
</organism>
<protein>
    <recommendedName>
        <fullName evidence="8">Catalase-related peroxidase</fullName>
        <ecNumber evidence="8">1.11.1.-</ecNumber>
    </recommendedName>
</protein>
<dbReference type="PANTHER" id="PTHR11465:SF9">
    <property type="entry name" value="CATALASE"/>
    <property type="match status" value="1"/>
</dbReference>
<dbReference type="GO" id="GO:0042542">
    <property type="term" value="P:response to hydrogen peroxide"/>
    <property type="evidence" value="ECO:0007669"/>
    <property type="project" value="TreeGrafter"/>
</dbReference>
<keyword evidence="3 8" id="KW-0575">Peroxidase</keyword>
<comment type="similarity">
    <text evidence="2 8">Belongs to the catalase family.</text>
</comment>